<comment type="caution">
    <text evidence="1">The sequence shown here is derived from an EMBL/GenBank/DDBJ whole genome shotgun (WGS) entry which is preliminary data.</text>
</comment>
<sequence>MNGLKLDVVAIRQDDDQIDPYVVCEGVTVDASNEYNRDGEGLQIPLRFLYLCDGRILIVQSMLEISPKIQVRLPGCSWTCTRGCKWWLDDDDASRPANSKKEADATFWSEAIYAQPNTATDTSFSC</sequence>
<keyword evidence="2" id="KW-1185">Reference proteome</keyword>
<name>A0ACC0VUP1_9STRA</name>
<organism evidence="1 2">
    <name type="scientific">Peronosclerospora sorghi</name>
    <dbReference type="NCBI Taxonomy" id="230839"/>
    <lineage>
        <taxon>Eukaryota</taxon>
        <taxon>Sar</taxon>
        <taxon>Stramenopiles</taxon>
        <taxon>Oomycota</taxon>
        <taxon>Peronosporomycetes</taxon>
        <taxon>Peronosporales</taxon>
        <taxon>Peronosporaceae</taxon>
        <taxon>Peronosclerospora</taxon>
    </lineage>
</organism>
<dbReference type="EMBL" id="CM047585">
    <property type="protein sequence ID" value="KAI9910065.1"/>
    <property type="molecule type" value="Genomic_DNA"/>
</dbReference>
<evidence type="ECO:0000313" key="2">
    <source>
        <dbReference type="Proteomes" id="UP001163321"/>
    </source>
</evidence>
<dbReference type="Proteomes" id="UP001163321">
    <property type="component" value="Chromosome 6"/>
</dbReference>
<accession>A0ACC0VUP1</accession>
<proteinExistence type="predicted"/>
<evidence type="ECO:0000313" key="1">
    <source>
        <dbReference type="EMBL" id="KAI9910065.1"/>
    </source>
</evidence>
<gene>
    <name evidence="1" type="ORF">PsorP6_010580</name>
</gene>
<reference evidence="1 2" key="1">
    <citation type="journal article" date="2022" name="bioRxiv">
        <title>The genome of the oomycete Peronosclerospora sorghi, a cosmopolitan pathogen of maize and sorghum, is inflated with dispersed pseudogenes.</title>
        <authorList>
            <person name="Fletcher K."/>
            <person name="Martin F."/>
            <person name="Isakeit T."/>
            <person name="Cavanaugh K."/>
            <person name="Magill C."/>
            <person name="Michelmore R."/>
        </authorList>
    </citation>
    <scope>NUCLEOTIDE SEQUENCE [LARGE SCALE GENOMIC DNA]</scope>
    <source>
        <strain evidence="1">P6</strain>
    </source>
</reference>
<protein>
    <submittedName>
        <fullName evidence="1">Uncharacterized protein</fullName>
    </submittedName>
</protein>